<dbReference type="RefSeq" id="XP_026489985.1">
    <property type="nucleotide sequence ID" value="XM_026634200.2"/>
</dbReference>
<organism evidence="1 2">
    <name type="scientific">Vanessa tameamea</name>
    <name type="common">Kamehameha butterfly</name>
    <dbReference type="NCBI Taxonomy" id="334116"/>
    <lineage>
        <taxon>Eukaryota</taxon>
        <taxon>Metazoa</taxon>
        <taxon>Ecdysozoa</taxon>
        <taxon>Arthropoda</taxon>
        <taxon>Hexapoda</taxon>
        <taxon>Insecta</taxon>
        <taxon>Pterygota</taxon>
        <taxon>Neoptera</taxon>
        <taxon>Endopterygota</taxon>
        <taxon>Lepidoptera</taxon>
        <taxon>Glossata</taxon>
        <taxon>Ditrysia</taxon>
        <taxon>Papilionoidea</taxon>
        <taxon>Nymphalidae</taxon>
        <taxon>Nymphalinae</taxon>
        <taxon>Vanessa</taxon>
    </lineage>
</organism>
<keyword evidence="1" id="KW-1185">Reference proteome</keyword>
<dbReference type="Proteomes" id="UP001652626">
    <property type="component" value="Chromosome 8"/>
</dbReference>
<dbReference type="OMA" id="FWKNRAF"/>
<reference evidence="2" key="1">
    <citation type="submission" date="2025-08" db="UniProtKB">
        <authorList>
            <consortium name="RefSeq"/>
        </authorList>
    </citation>
    <scope>IDENTIFICATION</scope>
    <source>
        <tissue evidence="2">Whole body</tissue>
    </source>
</reference>
<dbReference type="OrthoDB" id="7398390at2759"/>
<proteinExistence type="predicted"/>
<sequence>MSTLIDNDTILSENEQWTRLEEEWGKPIDLEVDAEDDSPRIKSAYSTLDLKGTTFDSSFLFKKVRRKIGRQLSKKSTSSALEYNDFISNLKDDPSRESSKQFYFINGQLVSAASIENICDTIDDIFKSIDKLSTVTSTVRKEKFPDKVQCSISATDLSFDTDTEDTKYSEIERHIEEAFEEFNSISAVDAIDQSTLDSVTTLVQKFSSVLNDPVIQCSPRRRRQCCEKFKELADFWKNRAFESD</sequence>
<protein>
    <submittedName>
        <fullName evidence="2">Uncharacterized protein LOC113396302</fullName>
    </submittedName>
</protein>
<evidence type="ECO:0000313" key="1">
    <source>
        <dbReference type="Proteomes" id="UP001652626"/>
    </source>
</evidence>
<accession>A0A8B8HZ37</accession>
<name>A0A8B8HZ37_VANTA</name>
<evidence type="ECO:0000313" key="2">
    <source>
        <dbReference type="RefSeq" id="XP_026489985.1"/>
    </source>
</evidence>
<dbReference type="GeneID" id="113396302"/>
<dbReference type="AlphaFoldDB" id="A0A8B8HZ37"/>
<gene>
    <name evidence="2" type="primary">LOC113396302</name>
</gene>